<dbReference type="PANTHER" id="PTHR30386">
    <property type="entry name" value="MEMBRANE FUSION SUBUNIT OF EMRAB-TOLC MULTIDRUG EFFLUX PUMP"/>
    <property type="match status" value="1"/>
</dbReference>
<dbReference type="InterPro" id="IPR000089">
    <property type="entry name" value="Biotin_lipoyl"/>
</dbReference>
<dbReference type="InterPro" id="IPR058982">
    <property type="entry name" value="Beta-barrel_AprE"/>
</dbReference>
<evidence type="ECO:0000256" key="5">
    <source>
        <dbReference type="ARBA" id="ARBA00022519"/>
    </source>
</evidence>
<evidence type="ECO:0000256" key="2">
    <source>
        <dbReference type="ARBA" id="ARBA00009477"/>
    </source>
</evidence>
<reference evidence="14 15" key="1">
    <citation type="submission" date="2018-04" db="EMBL/GenBank/DDBJ databases">
        <title>Genomic Encyclopedia of Archaeal and Bacterial Type Strains, Phase II (KMG-II): from individual species to whole genera.</title>
        <authorList>
            <person name="Goeker M."/>
        </authorList>
    </citation>
    <scope>NUCLEOTIDE SEQUENCE [LARGE SCALE GENOMIC DNA]</scope>
    <source>
        <strain evidence="14 15">DSM 29955</strain>
    </source>
</reference>
<dbReference type="Pfam" id="PF26002">
    <property type="entry name" value="Beta-barrel_AprE"/>
    <property type="match status" value="1"/>
</dbReference>
<dbReference type="PRINTS" id="PR01490">
    <property type="entry name" value="RTXTOXIND"/>
</dbReference>
<dbReference type="Proteomes" id="UP000244523">
    <property type="component" value="Unassembled WGS sequence"/>
</dbReference>
<gene>
    <name evidence="14" type="ORF">C8N45_104143</name>
</gene>
<feature type="domain" description="Lipoyl-binding" evidence="11">
    <location>
        <begin position="53"/>
        <end position="90"/>
    </location>
</feature>
<dbReference type="Gene3D" id="2.40.30.170">
    <property type="match status" value="1"/>
</dbReference>
<dbReference type="NCBIfam" id="TIGR01843">
    <property type="entry name" value="type_I_hlyD"/>
    <property type="match status" value="1"/>
</dbReference>
<proteinExistence type="inferred from homology"/>
<protein>
    <recommendedName>
        <fullName evidence="9">Membrane fusion protein (MFP) family protein</fullName>
    </recommendedName>
</protein>
<feature type="coiled-coil region" evidence="10">
    <location>
        <begin position="148"/>
        <end position="175"/>
    </location>
</feature>
<feature type="domain" description="AprE-like beta-barrel" evidence="13">
    <location>
        <begin position="326"/>
        <end position="415"/>
    </location>
</feature>
<keyword evidence="4 9" id="KW-1003">Cell membrane</keyword>
<evidence type="ECO:0000259" key="13">
    <source>
        <dbReference type="Pfam" id="PF26002"/>
    </source>
</evidence>
<keyword evidence="15" id="KW-1185">Reference proteome</keyword>
<comment type="similarity">
    <text evidence="2 9">Belongs to the membrane fusion protein (MFP) (TC 8.A.1) family.</text>
</comment>
<dbReference type="InterPro" id="IPR010129">
    <property type="entry name" value="T1SS_HlyD"/>
</dbReference>
<organism evidence="14 15">
    <name type="scientific">Yoonia sediminilitoris</name>
    <dbReference type="NCBI Taxonomy" id="1286148"/>
    <lineage>
        <taxon>Bacteria</taxon>
        <taxon>Pseudomonadati</taxon>
        <taxon>Pseudomonadota</taxon>
        <taxon>Alphaproteobacteria</taxon>
        <taxon>Rhodobacterales</taxon>
        <taxon>Paracoccaceae</taxon>
        <taxon>Yoonia</taxon>
    </lineage>
</organism>
<dbReference type="InterPro" id="IPR011053">
    <property type="entry name" value="Single_hybrid_motif"/>
</dbReference>
<dbReference type="AlphaFoldDB" id="A0A2T6KIH5"/>
<dbReference type="GO" id="GO:0015031">
    <property type="term" value="P:protein transport"/>
    <property type="evidence" value="ECO:0007669"/>
    <property type="project" value="InterPro"/>
</dbReference>
<evidence type="ECO:0000256" key="9">
    <source>
        <dbReference type="RuleBase" id="RU365093"/>
    </source>
</evidence>
<comment type="caution">
    <text evidence="14">The sequence shown here is derived from an EMBL/GenBank/DDBJ whole genome shotgun (WGS) entry which is preliminary data.</text>
</comment>
<name>A0A2T6KIH5_9RHOB</name>
<evidence type="ECO:0000256" key="6">
    <source>
        <dbReference type="ARBA" id="ARBA00022692"/>
    </source>
</evidence>
<evidence type="ECO:0000256" key="1">
    <source>
        <dbReference type="ARBA" id="ARBA00004377"/>
    </source>
</evidence>
<dbReference type="Gene3D" id="2.40.50.100">
    <property type="match status" value="1"/>
</dbReference>
<evidence type="ECO:0000259" key="12">
    <source>
        <dbReference type="Pfam" id="PF25994"/>
    </source>
</evidence>
<evidence type="ECO:0000313" key="14">
    <source>
        <dbReference type="EMBL" id="PUB15523.1"/>
    </source>
</evidence>
<evidence type="ECO:0000313" key="15">
    <source>
        <dbReference type="Proteomes" id="UP000244523"/>
    </source>
</evidence>
<evidence type="ECO:0000259" key="11">
    <source>
        <dbReference type="Pfam" id="PF00364"/>
    </source>
</evidence>
<dbReference type="SUPFAM" id="SSF51230">
    <property type="entry name" value="Single hybrid motif"/>
    <property type="match status" value="1"/>
</dbReference>
<keyword evidence="7" id="KW-1133">Transmembrane helix</keyword>
<keyword evidence="5 9" id="KW-0997">Cell inner membrane</keyword>
<sequence>MMMPGKSNASDQRWSAKRHLVSGLIALFILVGGFGAWSVLAQITGAVITSGQIEVDRNRQVVQHPDGGVVEEILVDEGDVVEAGDLLIRLDANTLKSELAIVEGQLFEILARRGRLEAERDNAAAPVFDPLLTGSDNPEVHELITGQIRLFEARLESSKSAKEQLTQQRAQIASQLAGIGAQQAALETQQELITRELADQQSLLDRGLAQASRVLTLQREEASLLGRVGELTAQAAQAGERMTEIDIQILGLSSTRREEAITRLRDLQYNELELSERRRTLTRQLDRLDIRAPVSGVVYGLAVFAEQSVIRPADPVLYLIPQDRPLVIATQVQVVDIDQIYVGQEVTLRFSAFDQRRTPELKGAVTLVSADAFQNESSGLSYYRAEVQLNDGEIGRLPEDMTLIPGMPVEAFVRTADRTPMGYLLKPLSDYFAKAFRES</sequence>
<dbReference type="GO" id="GO:0005886">
    <property type="term" value="C:plasma membrane"/>
    <property type="evidence" value="ECO:0007669"/>
    <property type="project" value="UniProtKB-SubCell"/>
</dbReference>
<keyword evidence="8" id="KW-0472">Membrane</keyword>
<keyword evidence="3 9" id="KW-0813">Transport</keyword>
<comment type="subcellular location">
    <subcellularLocation>
        <location evidence="1 9">Cell inner membrane</location>
        <topology evidence="1 9">Single-pass membrane protein</topology>
    </subcellularLocation>
</comment>
<feature type="domain" description="AprE-like long alpha-helical hairpin" evidence="12">
    <location>
        <begin position="96"/>
        <end position="282"/>
    </location>
</feature>
<keyword evidence="6" id="KW-0812">Transmembrane</keyword>
<dbReference type="PANTHER" id="PTHR30386:SF17">
    <property type="entry name" value="ALKALINE PROTEASE SECRETION PROTEIN APRE"/>
    <property type="match status" value="1"/>
</dbReference>
<dbReference type="Pfam" id="PF00364">
    <property type="entry name" value="Biotin_lipoyl"/>
    <property type="match status" value="1"/>
</dbReference>
<evidence type="ECO:0000256" key="4">
    <source>
        <dbReference type="ARBA" id="ARBA00022475"/>
    </source>
</evidence>
<evidence type="ECO:0000256" key="10">
    <source>
        <dbReference type="SAM" id="Coils"/>
    </source>
</evidence>
<dbReference type="Pfam" id="PF25994">
    <property type="entry name" value="HH_AprE"/>
    <property type="match status" value="1"/>
</dbReference>
<dbReference type="EMBL" id="QBUD01000004">
    <property type="protein sequence ID" value="PUB15523.1"/>
    <property type="molecule type" value="Genomic_DNA"/>
</dbReference>
<evidence type="ECO:0000256" key="8">
    <source>
        <dbReference type="ARBA" id="ARBA00023136"/>
    </source>
</evidence>
<accession>A0A2T6KIH5</accession>
<evidence type="ECO:0000256" key="7">
    <source>
        <dbReference type="ARBA" id="ARBA00022989"/>
    </source>
</evidence>
<keyword evidence="10" id="KW-0175">Coiled coil</keyword>
<dbReference type="InterPro" id="IPR050739">
    <property type="entry name" value="MFP"/>
</dbReference>
<dbReference type="InterPro" id="IPR058781">
    <property type="entry name" value="HH_AprE-like"/>
</dbReference>
<evidence type="ECO:0000256" key="3">
    <source>
        <dbReference type="ARBA" id="ARBA00022448"/>
    </source>
</evidence>